<sequence precursor="true">MSYSSITQNRILRASVFWFTCTSACLVLGFSAAQGQVTPGADLEFNAALNPVDGTDLWYPNIDTMPFLASVEDPGNLSIPREYVFFNQTQSFSTVSDSAFPGITGSYSKGGSGRARHVGAQDGPGDTDNPVGWFLAPGDPVAPRDTEGTFEIWFKNNSLTGGDQVIAEWGGGSRGAYFSLVNDSLSFYVNGNANDSNNIGLSTTLTTAGWHQVVGIYHNVDFDTRSAVGDDYISLYVDGGFIADTSATPVSIDRWSGGNAWGVGEIGVSNQPMAAERAELGPLTGGGAATDPNREALDGDIAIVRYYFDQVLTPAEVLANYEAVTSGPSADVDHDGDVDGADFLEIQRTDPSLIGLWQSQYGAGPLVSASAVPEPGTCLLLACSALLCTFVSGRSKR</sequence>
<dbReference type="OrthoDB" id="260449at2"/>
<dbReference type="Proteomes" id="UP000318437">
    <property type="component" value="Unassembled WGS sequence"/>
</dbReference>
<feature type="signal peptide" evidence="1">
    <location>
        <begin position="1"/>
        <end position="35"/>
    </location>
</feature>
<evidence type="ECO:0000256" key="1">
    <source>
        <dbReference type="SAM" id="SignalP"/>
    </source>
</evidence>
<organism evidence="2 3">
    <name type="scientific">Bythopirellula polymerisocia</name>
    <dbReference type="NCBI Taxonomy" id="2528003"/>
    <lineage>
        <taxon>Bacteria</taxon>
        <taxon>Pseudomonadati</taxon>
        <taxon>Planctomycetota</taxon>
        <taxon>Planctomycetia</taxon>
        <taxon>Pirellulales</taxon>
        <taxon>Lacipirellulaceae</taxon>
        <taxon>Bythopirellula</taxon>
    </lineage>
</organism>
<dbReference type="AlphaFoldDB" id="A0A5C6CB93"/>
<keyword evidence="3" id="KW-1185">Reference proteome</keyword>
<name>A0A5C6CB93_9BACT</name>
<comment type="caution">
    <text evidence="2">The sequence shown here is derived from an EMBL/GenBank/DDBJ whole genome shotgun (WGS) entry which is preliminary data.</text>
</comment>
<evidence type="ECO:0008006" key="4">
    <source>
        <dbReference type="Google" id="ProtNLM"/>
    </source>
</evidence>
<dbReference type="Pfam" id="PF13385">
    <property type="entry name" value="Laminin_G_3"/>
    <property type="match status" value="1"/>
</dbReference>
<accession>A0A5C6CB93</accession>
<dbReference type="InterPro" id="IPR018247">
    <property type="entry name" value="EF_Hand_1_Ca_BS"/>
</dbReference>
<dbReference type="Gene3D" id="2.60.120.200">
    <property type="match status" value="1"/>
</dbReference>
<keyword evidence="1" id="KW-0732">Signal</keyword>
<dbReference type="SUPFAM" id="SSF49899">
    <property type="entry name" value="Concanavalin A-like lectins/glucanases"/>
    <property type="match status" value="1"/>
</dbReference>
<evidence type="ECO:0000313" key="3">
    <source>
        <dbReference type="Proteomes" id="UP000318437"/>
    </source>
</evidence>
<protein>
    <recommendedName>
        <fullName evidence="4">LamG-like jellyroll fold domain-containing protein</fullName>
    </recommendedName>
</protein>
<proteinExistence type="predicted"/>
<feature type="chain" id="PRO_5023064506" description="LamG-like jellyroll fold domain-containing protein" evidence="1">
    <location>
        <begin position="36"/>
        <end position="397"/>
    </location>
</feature>
<dbReference type="PROSITE" id="PS00018">
    <property type="entry name" value="EF_HAND_1"/>
    <property type="match status" value="1"/>
</dbReference>
<reference evidence="2 3" key="1">
    <citation type="submission" date="2019-02" db="EMBL/GenBank/DDBJ databases">
        <title>Deep-cultivation of Planctomycetes and their phenomic and genomic characterization uncovers novel biology.</title>
        <authorList>
            <person name="Wiegand S."/>
            <person name="Jogler M."/>
            <person name="Boedeker C."/>
            <person name="Pinto D."/>
            <person name="Vollmers J."/>
            <person name="Rivas-Marin E."/>
            <person name="Kohn T."/>
            <person name="Peeters S.H."/>
            <person name="Heuer A."/>
            <person name="Rast P."/>
            <person name="Oberbeckmann S."/>
            <person name="Bunk B."/>
            <person name="Jeske O."/>
            <person name="Meyerdierks A."/>
            <person name="Storesund J.E."/>
            <person name="Kallscheuer N."/>
            <person name="Luecker S."/>
            <person name="Lage O.M."/>
            <person name="Pohl T."/>
            <person name="Merkel B.J."/>
            <person name="Hornburger P."/>
            <person name="Mueller R.-W."/>
            <person name="Bruemmer F."/>
            <person name="Labrenz M."/>
            <person name="Spormann A.M."/>
            <person name="Op Den Camp H."/>
            <person name="Overmann J."/>
            <person name="Amann R."/>
            <person name="Jetten M.S.M."/>
            <person name="Mascher T."/>
            <person name="Medema M.H."/>
            <person name="Devos D.P."/>
            <person name="Kaster A.-K."/>
            <person name="Ovreas L."/>
            <person name="Rohde M."/>
            <person name="Galperin M.Y."/>
            <person name="Jogler C."/>
        </authorList>
    </citation>
    <scope>NUCLEOTIDE SEQUENCE [LARGE SCALE GENOMIC DNA]</scope>
    <source>
        <strain evidence="2 3">Pla144</strain>
    </source>
</reference>
<evidence type="ECO:0000313" key="2">
    <source>
        <dbReference type="EMBL" id="TWU21355.1"/>
    </source>
</evidence>
<dbReference type="EMBL" id="SJPS01000010">
    <property type="protein sequence ID" value="TWU21355.1"/>
    <property type="molecule type" value="Genomic_DNA"/>
</dbReference>
<dbReference type="RefSeq" id="WP_146452818.1">
    <property type="nucleotide sequence ID" value="NZ_SJPS01000010.1"/>
</dbReference>
<dbReference type="InterPro" id="IPR013320">
    <property type="entry name" value="ConA-like_dom_sf"/>
</dbReference>
<gene>
    <name evidence="2" type="ORF">Pla144_45750</name>
</gene>